<dbReference type="EMBL" id="CP050292">
    <property type="protein sequence ID" value="QND70785.1"/>
    <property type="molecule type" value="Genomic_DNA"/>
</dbReference>
<dbReference type="Proteomes" id="UP000515291">
    <property type="component" value="Chromosome"/>
</dbReference>
<feature type="compositionally biased region" description="Pro residues" evidence="1">
    <location>
        <begin position="170"/>
        <end position="184"/>
    </location>
</feature>
<feature type="compositionally biased region" description="Low complexity" evidence="1">
    <location>
        <begin position="111"/>
        <end position="145"/>
    </location>
</feature>
<sequence length="312" mass="33632">MEPRYLIRAAIAVSVVGHLALAAGVYFADARPMEQHEESVAVDLVTPQQLAEAEKKAEETPPEPEKKPEKKPEPEFRLPDLTNKPTLEEQKTQAIAAKPQSSAQNTPPQPQKTSPQQPAPSLQQQAAQQPPSPQQQAQQQPQATPVTPPPSAPPATQPPLQQQAALQAQPPAPQPGPQQVPPQPEADITVKYGVMLGLPEGFGGGAASEQADLSKLDIAAFRRHLKTCSKLPTTVARGDDAKVKLRAVFSPDGRLVAEPTVIEVRRPTKAALLMQAAKQALEACQPYAMLPADKYDEWKVLDLDFTPQDFAG</sequence>
<protein>
    <recommendedName>
        <fullName evidence="4">Cell envelope biogenesis protein TolA</fullName>
    </recommendedName>
</protein>
<accession>A0A7G6TVK3</accession>
<evidence type="ECO:0000256" key="1">
    <source>
        <dbReference type="SAM" id="MobiDB-lite"/>
    </source>
</evidence>
<name>A0A7G6TVK3_9BRAD</name>
<feature type="region of interest" description="Disordered" evidence="1">
    <location>
        <begin position="43"/>
        <end position="184"/>
    </location>
</feature>
<reference evidence="3" key="1">
    <citation type="journal article" date="2020" name="Mol. Plant Microbe">
        <title>Rhizobial microsymbionts of the narrowly endemic Oxytropis species growing in Kamchatka are characterized by significant genetic diversity and possess a set of genes that are associated with T3SS and T6SS secretion systems and can affect the development of symbiosis.</title>
        <authorList>
            <person name="Safronova V."/>
            <person name="Guro P."/>
            <person name="Sazanova A."/>
            <person name="Kuznetsova I."/>
            <person name="Belimov A."/>
            <person name="Yakubov V."/>
            <person name="Chirak E."/>
            <person name="Afonin A."/>
            <person name="Gogolev Y."/>
            <person name="Andronov E."/>
            <person name="Tikhonovich I."/>
        </authorList>
    </citation>
    <scope>NUCLEOTIDE SEQUENCE [LARGE SCALE GENOMIC DNA]</scope>
    <source>
        <strain evidence="3">581</strain>
    </source>
</reference>
<feature type="compositionally biased region" description="Basic and acidic residues" evidence="1">
    <location>
        <begin position="52"/>
        <end position="78"/>
    </location>
</feature>
<evidence type="ECO:0000313" key="2">
    <source>
        <dbReference type="EMBL" id="QND70785.1"/>
    </source>
</evidence>
<proteinExistence type="predicted"/>
<dbReference type="AlphaFoldDB" id="A0A7G6TVK3"/>
<dbReference type="Gene3D" id="3.30.1150.10">
    <property type="match status" value="1"/>
</dbReference>
<organism evidence="2 3">
    <name type="scientific">Tardiphaga robiniae</name>
    <dbReference type="NCBI Taxonomy" id="943830"/>
    <lineage>
        <taxon>Bacteria</taxon>
        <taxon>Pseudomonadati</taxon>
        <taxon>Pseudomonadota</taxon>
        <taxon>Alphaproteobacteria</taxon>
        <taxon>Hyphomicrobiales</taxon>
        <taxon>Nitrobacteraceae</taxon>
        <taxon>Tardiphaga</taxon>
    </lineage>
</organism>
<dbReference type="KEGG" id="trb:HB776_05705"/>
<feature type="compositionally biased region" description="Low complexity" evidence="1">
    <location>
        <begin position="158"/>
        <end position="169"/>
    </location>
</feature>
<evidence type="ECO:0000313" key="3">
    <source>
        <dbReference type="Proteomes" id="UP000515291"/>
    </source>
</evidence>
<dbReference type="RefSeq" id="WP_184515934.1">
    <property type="nucleotide sequence ID" value="NZ_CP050292.1"/>
</dbReference>
<feature type="compositionally biased region" description="Pro residues" evidence="1">
    <location>
        <begin position="146"/>
        <end position="157"/>
    </location>
</feature>
<gene>
    <name evidence="2" type="ORF">HB776_05705</name>
</gene>
<evidence type="ECO:0008006" key="4">
    <source>
        <dbReference type="Google" id="ProtNLM"/>
    </source>
</evidence>